<evidence type="ECO:0000256" key="8">
    <source>
        <dbReference type="ARBA" id="ARBA00023306"/>
    </source>
</evidence>
<evidence type="ECO:0000256" key="7">
    <source>
        <dbReference type="ARBA" id="ARBA00023172"/>
    </source>
</evidence>
<dbReference type="HAMAP" id="MF_01808">
    <property type="entry name" value="Recomb_XerC_XerD"/>
    <property type="match status" value="1"/>
</dbReference>
<dbReference type="PROSITE" id="PS51898">
    <property type="entry name" value="TYR_RECOMBINASE"/>
    <property type="match status" value="1"/>
</dbReference>
<feature type="domain" description="Core-binding (CB)" evidence="12">
    <location>
        <begin position="30"/>
        <end position="121"/>
    </location>
</feature>
<name>A0A7W6S1W2_9PROT</name>
<comment type="caution">
    <text evidence="13">The sequence shown here is derived from an EMBL/GenBank/DDBJ whole genome shotgun (WGS) entry which is preliminary data.</text>
</comment>
<proteinExistence type="inferred from homology"/>
<dbReference type="EMBL" id="JACIGI010000033">
    <property type="protein sequence ID" value="MBB4287329.1"/>
    <property type="molecule type" value="Genomic_DNA"/>
</dbReference>
<evidence type="ECO:0000256" key="10">
    <source>
        <dbReference type="SAM" id="MobiDB-lite"/>
    </source>
</evidence>
<evidence type="ECO:0000256" key="1">
    <source>
        <dbReference type="ARBA" id="ARBA00004496"/>
    </source>
</evidence>
<evidence type="ECO:0000256" key="6">
    <source>
        <dbReference type="ARBA" id="ARBA00023125"/>
    </source>
</evidence>
<dbReference type="GO" id="GO:0051301">
    <property type="term" value="P:cell division"/>
    <property type="evidence" value="ECO:0007669"/>
    <property type="project" value="UniProtKB-KW"/>
</dbReference>
<comment type="subcellular location">
    <subcellularLocation>
        <location evidence="1 9">Cytoplasm</location>
    </subcellularLocation>
</comment>
<dbReference type="InterPro" id="IPR011010">
    <property type="entry name" value="DNA_brk_join_enz"/>
</dbReference>
<feature type="active site" description="O-(3'-phospho-DNA)-tyrosine intermediate" evidence="9">
    <location>
        <position position="311"/>
    </location>
</feature>
<evidence type="ECO:0000313" key="14">
    <source>
        <dbReference type="Proteomes" id="UP000555728"/>
    </source>
</evidence>
<evidence type="ECO:0000256" key="2">
    <source>
        <dbReference type="ARBA" id="ARBA00022490"/>
    </source>
</evidence>
<keyword evidence="5 9" id="KW-0229">DNA integration</keyword>
<sequence>MNVSQTPSNADGVEAPDAPATPEAPVAGDAAVRAAVARWRAWLWGERRASAHTLDAYGRDLAGFLAFLGEHLGGPPTLADLATLPAADVRAWLAWRGAGGVSRTTQARSLSTLRGFYRWLDREGLAHNPAIAQVRGPRPRPGVPRALDEDAAREALAAAPTLQDQGWVAKRDAALLTLLYGAGLRLGEALALTRRDAPSGATLVVTGKGRKQRLVPVLPVVAAAVADYLAACPFALGPDDPLFVGVRGGPLNPGVVQRQVRRLRALLGLPEDATPHALRHSFATHLLARGGDLRTIQELLGHASLSTTQRYTAVDGGRLHRLYQAAHPRARARVEEG</sequence>
<dbReference type="SUPFAM" id="SSF56349">
    <property type="entry name" value="DNA breaking-rejoining enzymes"/>
    <property type="match status" value="1"/>
</dbReference>
<dbReference type="InterPro" id="IPR002104">
    <property type="entry name" value="Integrase_catalytic"/>
</dbReference>
<keyword evidence="6 9" id="KW-0238">DNA-binding</keyword>
<dbReference type="PROSITE" id="PS51900">
    <property type="entry name" value="CB"/>
    <property type="match status" value="1"/>
</dbReference>
<keyword evidence="2 9" id="KW-0963">Cytoplasm</keyword>
<keyword evidence="8 9" id="KW-0131">Cell cycle</keyword>
<comment type="function">
    <text evidence="9">Site-specific tyrosine recombinase, which acts by catalyzing the cutting and rejoining of the recombining DNA molecules. The XerC-XerD complex is essential to convert dimers of the bacterial chromosome into monomers to permit their segregation at cell division. It also contributes to the segregational stability of plasmids.</text>
</comment>
<feature type="active site" evidence="9">
    <location>
        <position position="276"/>
    </location>
</feature>
<feature type="domain" description="Tyr recombinase" evidence="11">
    <location>
        <begin position="142"/>
        <end position="324"/>
    </location>
</feature>
<reference evidence="13 14" key="1">
    <citation type="submission" date="2020-08" db="EMBL/GenBank/DDBJ databases">
        <title>Genome sequencing of Purple Non-Sulfur Bacteria from various extreme environments.</title>
        <authorList>
            <person name="Mayer M."/>
        </authorList>
    </citation>
    <scope>NUCLEOTIDE SEQUENCE [LARGE SCALE GENOMIC DNA]</scope>
    <source>
        <strain evidence="13 14">JA135</strain>
    </source>
</reference>
<dbReference type="InterPro" id="IPR023009">
    <property type="entry name" value="Tyrosine_recombinase_XerC/XerD"/>
</dbReference>
<protein>
    <recommendedName>
        <fullName evidence="9">Tyrosine recombinase XerC</fullName>
    </recommendedName>
</protein>
<feature type="active site" evidence="9">
    <location>
        <position position="279"/>
    </location>
</feature>
<keyword evidence="3 9" id="KW-0132">Cell division</keyword>
<feature type="region of interest" description="Disordered" evidence="10">
    <location>
        <begin position="1"/>
        <end position="25"/>
    </location>
</feature>
<dbReference type="InterPro" id="IPR050090">
    <property type="entry name" value="Tyrosine_recombinase_XerCD"/>
</dbReference>
<keyword evidence="14" id="KW-1185">Reference proteome</keyword>
<feature type="active site" evidence="9">
    <location>
        <position position="302"/>
    </location>
</feature>
<dbReference type="Gene3D" id="1.10.150.130">
    <property type="match status" value="1"/>
</dbReference>
<comment type="similarity">
    <text evidence="9">Belongs to the 'phage' integrase family. XerC subfamily.</text>
</comment>
<evidence type="ECO:0000259" key="11">
    <source>
        <dbReference type="PROSITE" id="PS51898"/>
    </source>
</evidence>
<feature type="compositionally biased region" description="Low complexity" evidence="10">
    <location>
        <begin position="13"/>
        <end position="25"/>
    </location>
</feature>
<evidence type="ECO:0000256" key="4">
    <source>
        <dbReference type="ARBA" id="ARBA00022829"/>
    </source>
</evidence>
<dbReference type="GO" id="GO:0006313">
    <property type="term" value="P:DNA transposition"/>
    <property type="evidence" value="ECO:0007669"/>
    <property type="project" value="UniProtKB-UniRule"/>
</dbReference>
<dbReference type="GO" id="GO:0005737">
    <property type="term" value="C:cytoplasm"/>
    <property type="evidence" value="ECO:0007669"/>
    <property type="project" value="UniProtKB-SubCell"/>
</dbReference>
<dbReference type="GO" id="GO:0007059">
    <property type="term" value="P:chromosome segregation"/>
    <property type="evidence" value="ECO:0007669"/>
    <property type="project" value="UniProtKB-UniRule"/>
</dbReference>
<evidence type="ECO:0000313" key="13">
    <source>
        <dbReference type="EMBL" id="MBB4287329.1"/>
    </source>
</evidence>
<feature type="active site" evidence="9">
    <location>
        <position position="208"/>
    </location>
</feature>
<keyword evidence="4 9" id="KW-0159">Chromosome partition</keyword>
<keyword evidence="7 9" id="KW-0233">DNA recombination</keyword>
<dbReference type="Gene3D" id="1.10.443.10">
    <property type="entry name" value="Intergrase catalytic core"/>
    <property type="match status" value="1"/>
</dbReference>
<gene>
    <name evidence="9" type="primary">xerC</name>
    <name evidence="13" type="ORF">GGD88_003076</name>
</gene>
<dbReference type="InterPro" id="IPR010998">
    <property type="entry name" value="Integrase_recombinase_N"/>
</dbReference>
<evidence type="ECO:0000259" key="12">
    <source>
        <dbReference type="PROSITE" id="PS51900"/>
    </source>
</evidence>
<evidence type="ECO:0000256" key="5">
    <source>
        <dbReference type="ARBA" id="ARBA00022908"/>
    </source>
</evidence>
<comment type="subunit">
    <text evidence="9">Forms a cyclic heterotetrameric complex composed of two molecules of XerC and two molecules of XerD.</text>
</comment>
<dbReference type="AlphaFoldDB" id="A0A7W6S1W2"/>
<dbReference type="GO" id="GO:0003677">
    <property type="term" value="F:DNA binding"/>
    <property type="evidence" value="ECO:0007669"/>
    <property type="project" value="UniProtKB-UniRule"/>
</dbReference>
<dbReference type="Pfam" id="PF00589">
    <property type="entry name" value="Phage_integrase"/>
    <property type="match status" value="1"/>
</dbReference>
<dbReference type="InterPro" id="IPR013762">
    <property type="entry name" value="Integrase-like_cat_sf"/>
</dbReference>
<dbReference type="PANTHER" id="PTHR30349">
    <property type="entry name" value="PHAGE INTEGRASE-RELATED"/>
    <property type="match status" value="1"/>
</dbReference>
<dbReference type="PANTHER" id="PTHR30349:SF90">
    <property type="entry name" value="TYROSINE RECOMBINASE XERD"/>
    <property type="match status" value="1"/>
</dbReference>
<organism evidence="13 14">
    <name type="scientific">Roseospira goensis</name>
    <dbReference type="NCBI Taxonomy" id="391922"/>
    <lineage>
        <taxon>Bacteria</taxon>
        <taxon>Pseudomonadati</taxon>
        <taxon>Pseudomonadota</taxon>
        <taxon>Alphaproteobacteria</taxon>
        <taxon>Rhodospirillales</taxon>
        <taxon>Rhodospirillaceae</taxon>
        <taxon>Roseospira</taxon>
    </lineage>
</organism>
<dbReference type="GO" id="GO:0009037">
    <property type="term" value="F:tyrosine-based site-specific recombinase activity"/>
    <property type="evidence" value="ECO:0007669"/>
    <property type="project" value="UniProtKB-UniRule"/>
</dbReference>
<dbReference type="InterPro" id="IPR044068">
    <property type="entry name" value="CB"/>
</dbReference>
<accession>A0A7W6S1W2</accession>
<dbReference type="Pfam" id="PF02899">
    <property type="entry name" value="Phage_int_SAM_1"/>
    <property type="match status" value="1"/>
</dbReference>
<feature type="active site" evidence="9">
    <location>
        <position position="185"/>
    </location>
</feature>
<dbReference type="InterPro" id="IPR004107">
    <property type="entry name" value="Integrase_SAM-like_N"/>
</dbReference>
<dbReference type="RefSeq" id="WP_184436951.1">
    <property type="nucleotide sequence ID" value="NZ_JACIGI010000033.1"/>
</dbReference>
<dbReference type="Proteomes" id="UP000555728">
    <property type="component" value="Unassembled WGS sequence"/>
</dbReference>
<evidence type="ECO:0000256" key="9">
    <source>
        <dbReference type="HAMAP-Rule" id="MF_01808"/>
    </source>
</evidence>
<evidence type="ECO:0000256" key="3">
    <source>
        <dbReference type="ARBA" id="ARBA00022618"/>
    </source>
</evidence>